<dbReference type="AlphaFoldDB" id="A0A5C5GED3"/>
<organism evidence="3 4">
    <name type="scientific">Pelagovum pacificum</name>
    <dbReference type="NCBI Taxonomy" id="2588711"/>
    <lineage>
        <taxon>Bacteria</taxon>
        <taxon>Pseudomonadati</taxon>
        <taxon>Pseudomonadota</taxon>
        <taxon>Alphaproteobacteria</taxon>
        <taxon>Rhodobacterales</taxon>
        <taxon>Paracoccaceae</taxon>
        <taxon>Pelagovum</taxon>
    </lineage>
</organism>
<dbReference type="SUPFAM" id="SSF47090">
    <property type="entry name" value="PGBD-like"/>
    <property type="match status" value="1"/>
</dbReference>
<dbReference type="OrthoDB" id="7861420at2"/>
<dbReference type="InterPro" id="IPR002477">
    <property type="entry name" value="Peptidoglycan-bd-like"/>
</dbReference>
<gene>
    <name evidence="3" type="ORF">FHY64_06225</name>
</gene>
<evidence type="ECO:0000259" key="2">
    <source>
        <dbReference type="Pfam" id="PF01471"/>
    </source>
</evidence>
<dbReference type="Gene3D" id="1.10.101.10">
    <property type="entry name" value="PGBD-like superfamily/PGBD"/>
    <property type="match status" value="1"/>
</dbReference>
<name>A0A5C5GED3_9RHOB</name>
<dbReference type="EMBL" id="VFFF01000001">
    <property type="protein sequence ID" value="TNY32870.1"/>
    <property type="molecule type" value="Genomic_DNA"/>
</dbReference>
<dbReference type="PROSITE" id="PS51257">
    <property type="entry name" value="PROKAR_LIPOPROTEIN"/>
    <property type="match status" value="1"/>
</dbReference>
<protein>
    <submittedName>
        <fullName evidence="3">Peptidoglycan-binding protein</fullName>
    </submittedName>
</protein>
<keyword evidence="1" id="KW-0732">Signal</keyword>
<feature type="chain" id="PRO_5022670984" evidence="1">
    <location>
        <begin position="18"/>
        <end position="185"/>
    </location>
</feature>
<evidence type="ECO:0000256" key="1">
    <source>
        <dbReference type="SAM" id="SignalP"/>
    </source>
</evidence>
<sequence length="185" mass="20121">MIRFPPPMIALAVMALAACDSAGGSATRIAPEADRLHIAQGDDGLCYGRTISPALIETVTEQVMIRPATVNEAGEQLQAATFETVTEQRILRERTETEFETLCPQELTADFVGSLQRALTARGSYAGRPTEAYDRATQVAVQEFQESNGGPSSPVISRYTAVQLGLVELRQDELDRLDEQYDEAG</sequence>
<dbReference type="InterPro" id="IPR036365">
    <property type="entry name" value="PGBD-like_sf"/>
</dbReference>
<dbReference type="RefSeq" id="WP_140193554.1">
    <property type="nucleotide sequence ID" value="NZ_CP065915.1"/>
</dbReference>
<comment type="caution">
    <text evidence="3">The sequence shown here is derived from an EMBL/GenBank/DDBJ whole genome shotgun (WGS) entry which is preliminary data.</text>
</comment>
<dbReference type="InterPro" id="IPR036366">
    <property type="entry name" value="PGBDSf"/>
</dbReference>
<keyword evidence="4" id="KW-1185">Reference proteome</keyword>
<proteinExistence type="predicted"/>
<dbReference type="Pfam" id="PF01471">
    <property type="entry name" value="PG_binding_1"/>
    <property type="match status" value="1"/>
</dbReference>
<feature type="signal peptide" evidence="1">
    <location>
        <begin position="1"/>
        <end position="17"/>
    </location>
</feature>
<dbReference type="Proteomes" id="UP000314011">
    <property type="component" value="Unassembled WGS sequence"/>
</dbReference>
<accession>A0A5C5GED3</accession>
<feature type="domain" description="Peptidoglycan binding-like" evidence="2">
    <location>
        <begin position="110"/>
        <end position="151"/>
    </location>
</feature>
<evidence type="ECO:0000313" key="3">
    <source>
        <dbReference type="EMBL" id="TNY32870.1"/>
    </source>
</evidence>
<evidence type="ECO:0000313" key="4">
    <source>
        <dbReference type="Proteomes" id="UP000314011"/>
    </source>
</evidence>
<reference evidence="3 4" key="1">
    <citation type="submission" date="2019-06" db="EMBL/GenBank/DDBJ databases">
        <title>Genome of new Rhodobacteraceae sp. SM1903.</title>
        <authorList>
            <person name="Ren X."/>
        </authorList>
    </citation>
    <scope>NUCLEOTIDE SEQUENCE [LARGE SCALE GENOMIC DNA]</scope>
    <source>
        <strain evidence="3 4">SM1903</strain>
    </source>
</reference>